<dbReference type="OrthoDB" id="285993at2"/>
<keyword evidence="2" id="KW-1185">Reference proteome</keyword>
<evidence type="ECO:0000313" key="1">
    <source>
        <dbReference type="EMBL" id="REG94126.1"/>
    </source>
</evidence>
<dbReference type="Pfam" id="PF05635">
    <property type="entry name" value="23S_rRNA_IVP"/>
    <property type="match status" value="1"/>
</dbReference>
<name>A0A3E0EAT1_9FLAO</name>
<dbReference type="PANTHER" id="PTHR38471">
    <property type="entry name" value="FOUR HELIX BUNDLE PROTEIN"/>
    <property type="match status" value="1"/>
</dbReference>
<dbReference type="PANTHER" id="PTHR38471:SF2">
    <property type="entry name" value="FOUR HELIX BUNDLE PROTEIN"/>
    <property type="match status" value="1"/>
</dbReference>
<dbReference type="AlphaFoldDB" id="A0A3E0EAT1"/>
<gene>
    <name evidence="1" type="ORF">C8P67_11398</name>
</gene>
<organism evidence="1 2">
    <name type="scientific">Flavobacterium aquicola</name>
    <dbReference type="NCBI Taxonomy" id="1682742"/>
    <lineage>
        <taxon>Bacteria</taxon>
        <taxon>Pseudomonadati</taxon>
        <taxon>Bacteroidota</taxon>
        <taxon>Flavobacteriia</taxon>
        <taxon>Flavobacteriales</taxon>
        <taxon>Flavobacteriaceae</taxon>
        <taxon>Flavobacterium</taxon>
    </lineage>
</organism>
<dbReference type="SUPFAM" id="SSF158446">
    <property type="entry name" value="IVS-encoded protein-like"/>
    <property type="match status" value="1"/>
</dbReference>
<evidence type="ECO:0000313" key="2">
    <source>
        <dbReference type="Proteomes" id="UP000257136"/>
    </source>
</evidence>
<dbReference type="RefSeq" id="WP_115814600.1">
    <property type="nucleotide sequence ID" value="NZ_QUNI01000013.1"/>
</dbReference>
<dbReference type="PIRSF" id="PIRSF035652">
    <property type="entry name" value="CHP02436"/>
    <property type="match status" value="1"/>
</dbReference>
<sequence length="120" mass="13894">MKDNIVKDKSFDFAIRIVKLYQYLSSNKKEFILSKQLLRSGTSIGAMIREAEHAESKSDFIHKFAIAQKEANEVVYWLELLKATDYLNEKEFETIYNDAITILKLITSILKTSKNQLVSK</sequence>
<proteinExistence type="predicted"/>
<dbReference type="InterPro" id="IPR012657">
    <property type="entry name" value="23S_rRNA-intervening_sequence"/>
</dbReference>
<reference evidence="1 2" key="1">
    <citation type="submission" date="2018-08" db="EMBL/GenBank/DDBJ databases">
        <title>Genomic Encyclopedia of Archaeal and Bacterial Type Strains, Phase II (KMG-II): from individual species to whole genera.</title>
        <authorList>
            <person name="Goeker M."/>
        </authorList>
    </citation>
    <scope>NUCLEOTIDE SEQUENCE [LARGE SCALE GENOMIC DNA]</scope>
    <source>
        <strain evidence="1 2">DSM 100880</strain>
    </source>
</reference>
<dbReference type="Gene3D" id="1.20.1440.60">
    <property type="entry name" value="23S rRNA-intervening sequence"/>
    <property type="match status" value="1"/>
</dbReference>
<comment type="caution">
    <text evidence="1">The sequence shown here is derived from an EMBL/GenBank/DDBJ whole genome shotgun (WGS) entry which is preliminary data.</text>
</comment>
<dbReference type="EMBL" id="QUNI01000013">
    <property type="protein sequence ID" value="REG94126.1"/>
    <property type="molecule type" value="Genomic_DNA"/>
</dbReference>
<accession>A0A3E0EAT1</accession>
<dbReference type="InterPro" id="IPR036583">
    <property type="entry name" value="23S_rRNA_IVS_sf"/>
</dbReference>
<dbReference type="Proteomes" id="UP000257136">
    <property type="component" value="Unassembled WGS sequence"/>
</dbReference>
<protein>
    <submittedName>
        <fullName evidence="1">Four helix bundle protein</fullName>
    </submittedName>
</protein>
<dbReference type="NCBIfam" id="TIGR02436">
    <property type="entry name" value="four helix bundle protein"/>
    <property type="match status" value="1"/>
</dbReference>